<evidence type="ECO:0000256" key="1">
    <source>
        <dbReference type="SAM" id="MobiDB-lite"/>
    </source>
</evidence>
<feature type="compositionally biased region" description="Basic and acidic residues" evidence="1">
    <location>
        <begin position="27"/>
        <end position="37"/>
    </location>
</feature>
<dbReference type="EMBL" id="JAGFBS010000050">
    <property type="protein sequence ID" value="KAG6370475.1"/>
    <property type="molecule type" value="Genomic_DNA"/>
</dbReference>
<dbReference type="AlphaFoldDB" id="A0A8I3A5C5"/>
<keyword evidence="5" id="KW-1185">Reference proteome</keyword>
<evidence type="ECO:0000313" key="3">
    <source>
        <dbReference type="EMBL" id="KAG6369288.1"/>
    </source>
</evidence>
<keyword evidence="2" id="KW-0812">Transmembrane</keyword>
<dbReference type="Proteomes" id="UP000683000">
    <property type="component" value="Unassembled WGS sequence"/>
</dbReference>
<organism evidence="4 5">
    <name type="scientific">Boletus reticuloceps</name>
    <dbReference type="NCBI Taxonomy" id="495285"/>
    <lineage>
        <taxon>Eukaryota</taxon>
        <taxon>Fungi</taxon>
        <taxon>Dikarya</taxon>
        <taxon>Basidiomycota</taxon>
        <taxon>Agaricomycotina</taxon>
        <taxon>Agaricomycetes</taxon>
        <taxon>Agaricomycetidae</taxon>
        <taxon>Boletales</taxon>
        <taxon>Boletineae</taxon>
        <taxon>Boletaceae</taxon>
        <taxon>Boletoideae</taxon>
        <taxon>Boletus</taxon>
    </lineage>
</organism>
<feature type="region of interest" description="Disordered" evidence="1">
    <location>
        <begin position="1"/>
        <end position="97"/>
    </location>
</feature>
<reference evidence="4" key="1">
    <citation type="submission" date="2021-03" db="EMBL/GenBank/DDBJ databases">
        <title>Evolutionary innovations through gain and loss of genes in the ectomycorrhizal Boletales.</title>
        <authorList>
            <person name="Wu G."/>
            <person name="Miyauchi S."/>
            <person name="Morin E."/>
            <person name="Yang Z.-L."/>
            <person name="Xu J."/>
            <person name="Martin F.M."/>
        </authorList>
    </citation>
    <scope>NUCLEOTIDE SEQUENCE</scope>
    <source>
        <strain evidence="4">BR01</strain>
    </source>
</reference>
<feature type="transmembrane region" description="Helical" evidence="2">
    <location>
        <begin position="220"/>
        <end position="243"/>
    </location>
</feature>
<evidence type="ECO:0000313" key="5">
    <source>
        <dbReference type="Proteomes" id="UP000683000"/>
    </source>
</evidence>
<dbReference type="OrthoDB" id="2651605at2759"/>
<name>A0A8I3A5C5_9AGAM</name>
<feature type="compositionally biased region" description="Polar residues" evidence="1">
    <location>
        <begin position="60"/>
        <end position="77"/>
    </location>
</feature>
<accession>A0A8I3A5C5</accession>
<evidence type="ECO:0000256" key="2">
    <source>
        <dbReference type="SAM" id="Phobius"/>
    </source>
</evidence>
<keyword evidence="2" id="KW-1133">Transmembrane helix</keyword>
<comment type="caution">
    <text evidence="4">The sequence shown here is derived from an EMBL/GenBank/DDBJ whole genome shotgun (WGS) entry which is preliminary data.</text>
</comment>
<feature type="compositionally biased region" description="Polar residues" evidence="1">
    <location>
        <begin position="87"/>
        <end position="97"/>
    </location>
</feature>
<sequence length="254" mass="27690">MATPLSPETHHQHSPASESPCAPYPLEHTDSDPDTRHTHSPRTPSSASLDIPLLPDGQPRTPQSHTVSPNFVSSPLNPNAVPHSPSGLPSSFMGSRTQSRQNMVFNRIASEESQALTSQPSSLTSNRASMILYRLAGEDEQRVLSPPSMNRKSVLSNSGDSIFTVSYDSKYPSGVYTPPKLVPYPFDPTLFINTPEDDDALHDPSDNTPLERSGIPIRGFVNVGVLVFVISALLCLFIFYPVWHYAVQGNSTVP</sequence>
<protein>
    <submittedName>
        <fullName evidence="4">Uncharacterized protein</fullName>
    </submittedName>
</protein>
<keyword evidence="2" id="KW-0472">Membrane</keyword>
<gene>
    <name evidence="4" type="ORF">JVT61DRAFT_11961</name>
    <name evidence="3" type="ORF">JVT61DRAFT_15500</name>
</gene>
<evidence type="ECO:0000313" key="4">
    <source>
        <dbReference type="EMBL" id="KAG6370475.1"/>
    </source>
</evidence>
<dbReference type="EMBL" id="JAGFBS010000092">
    <property type="protein sequence ID" value="KAG6369288.1"/>
    <property type="molecule type" value="Genomic_DNA"/>
</dbReference>
<proteinExistence type="predicted"/>